<keyword evidence="3" id="KW-1185">Reference proteome</keyword>
<feature type="region of interest" description="Disordered" evidence="1">
    <location>
        <begin position="248"/>
        <end position="271"/>
    </location>
</feature>
<dbReference type="EMBL" id="CP144699">
    <property type="protein sequence ID" value="WVZ20065.1"/>
    <property type="molecule type" value="Genomic_DNA"/>
</dbReference>
<feature type="compositionally biased region" description="Basic and acidic residues" evidence="1">
    <location>
        <begin position="1"/>
        <end position="36"/>
    </location>
</feature>
<name>A0AAQ3P370_VIGMU</name>
<sequence>MEEMRISQRKRQQEADVGGSRKDDKRRFDNNDKNGDLPRTFKFNHYTTLNAPRAKNSIAQPLGLMYSALRPQLFNSSASKVLGHSTSQIFNHSASGIQPFGPTFLSTGMFSRNSQATDGHSRLLGCSLGTPGPQTIILELLDHERNSRLLGCSPGTPGPQTELQDHKRSFSSTGCSPGTLGSLKVILVYWDVLQELLGHRWSFSSTGIDGSSLAIQSRTTSKSRDGSGMKEQCEARKVFGEGFNEGVRKKQGISSSESLPRGKEARGEGSLGDLGRKVEHARSAIQVKKKILQCWGWAPLEWGAGRHLASFCASLVFLLGSLP</sequence>
<feature type="region of interest" description="Disordered" evidence="1">
    <location>
        <begin position="1"/>
        <end position="39"/>
    </location>
</feature>
<gene>
    <name evidence="2" type="ORF">V8G54_007387</name>
</gene>
<organism evidence="2 3">
    <name type="scientific">Vigna mungo</name>
    <name type="common">Black gram</name>
    <name type="synonym">Phaseolus mungo</name>
    <dbReference type="NCBI Taxonomy" id="3915"/>
    <lineage>
        <taxon>Eukaryota</taxon>
        <taxon>Viridiplantae</taxon>
        <taxon>Streptophyta</taxon>
        <taxon>Embryophyta</taxon>
        <taxon>Tracheophyta</taxon>
        <taxon>Spermatophyta</taxon>
        <taxon>Magnoliopsida</taxon>
        <taxon>eudicotyledons</taxon>
        <taxon>Gunneridae</taxon>
        <taxon>Pentapetalae</taxon>
        <taxon>rosids</taxon>
        <taxon>fabids</taxon>
        <taxon>Fabales</taxon>
        <taxon>Fabaceae</taxon>
        <taxon>Papilionoideae</taxon>
        <taxon>50 kb inversion clade</taxon>
        <taxon>NPAAA clade</taxon>
        <taxon>indigoferoid/millettioid clade</taxon>
        <taxon>Phaseoleae</taxon>
        <taxon>Vigna</taxon>
    </lineage>
</organism>
<dbReference type="AlphaFoldDB" id="A0AAQ3P370"/>
<evidence type="ECO:0000313" key="2">
    <source>
        <dbReference type="EMBL" id="WVZ20065.1"/>
    </source>
</evidence>
<protein>
    <submittedName>
        <fullName evidence="2">Uncharacterized protein</fullName>
    </submittedName>
</protein>
<reference evidence="2 3" key="1">
    <citation type="journal article" date="2023" name="Life. Sci Alliance">
        <title>Evolutionary insights into 3D genome organization and epigenetic landscape of Vigna mungo.</title>
        <authorList>
            <person name="Junaid A."/>
            <person name="Singh B."/>
            <person name="Bhatia S."/>
        </authorList>
    </citation>
    <scope>NUCLEOTIDE SEQUENCE [LARGE SCALE GENOMIC DNA]</scope>
    <source>
        <strain evidence="2">Urdbean</strain>
    </source>
</reference>
<dbReference type="Proteomes" id="UP001374535">
    <property type="component" value="Chromosome 2"/>
</dbReference>
<proteinExistence type="predicted"/>
<evidence type="ECO:0000256" key="1">
    <source>
        <dbReference type="SAM" id="MobiDB-lite"/>
    </source>
</evidence>
<accession>A0AAQ3P370</accession>
<evidence type="ECO:0000313" key="3">
    <source>
        <dbReference type="Proteomes" id="UP001374535"/>
    </source>
</evidence>